<protein>
    <submittedName>
        <fullName evidence="4">TetR/AcrR family transcriptional regulator</fullName>
    </submittedName>
</protein>
<dbReference type="InterPro" id="IPR001647">
    <property type="entry name" value="HTH_TetR"/>
</dbReference>
<dbReference type="EMBL" id="VXLC01000014">
    <property type="protein sequence ID" value="KAA8885890.1"/>
    <property type="molecule type" value="Genomic_DNA"/>
</dbReference>
<evidence type="ECO:0000313" key="5">
    <source>
        <dbReference type="Proteomes" id="UP000323876"/>
    </source>
</evidence>
<gene>
    <name evidence="4" type="ORF">F3087_24990</name>
</gene>
<evidence type="ECO:0000259" key="3">
    <source>
        <dbReference type="PROSITE" id="PS50977"/>
    </source>
</evidence>
<feature type="DNA-binding region" description="H-T-H motif" evidence="2">
    <location>
        <begin position="38"/>
        <end position="57"/>
    </location>
</feature>
<accession>A0A5N0EAU5</accession>
<dbReference type="SUPFAM" id="SSF46689">
    <property type="entry name" value="Homeodomain-like"/>
    <property type="match status" value="1"/>
</dbReference>
<dbReference type="GO" id="GO:0003700">
    <property type="term" value="F:DNA-binding transcription factor activity"/>
    <property type="evidence" value="ECO:0007669"/>
    <property type="project" value="TreeGrafter"/>
</dbReference>
<dbReference type="OrthoDB" id="3210235at2"/>
<evidence type="ECO:0000256" key="2">
    <source>
        <dbReference type="PROSITE-ProRule" id="PRU00335"/>
    </source>
</evidence>
<dbReference type="Proteomes" id="UP000323876">
    <property type="component" value="Unassembled WGS sequence"/>
</dbReference>
<sequence>MSSENETVSRKRDSAATSAAILTAAQELFAERGYERATVRDIATRAGVNQALLFRYFGNKDELFRAAIADQGRRRLEEGPVEGLLSRLLVGILEPSGSVAQEHWLQAALRSSGHDEGASAIRRELGDEYVRAMSSLGDDPDSELCADLLLAWLLGIGLLRTVHRREPLAGADSATVARHVLKAAQALLPRTDVNFPPL</sequence>
<dbReference type="InterPro" id="IPR009057">
    <property type="entry name" value="Homeodomain-like_sf"/>
</dbReference>
<dbReference type="RefSeq" id="WP_150404468.1">
    <property type="nucleotide sequence ID" value="NZ_JBHJYQ010000008.1"/>
</dbReference>
<reference evidence="4 5" key="1">
    <citation type="submission" date="2019-09" db="EMBL/GenBank/DDBJ databases">
        <authorList>
            <person name="Wang X."/>
        </authorList>
    </citation>
    <scope>NUCLEOTIDE SEQUENCE [LARGE SCALE GENOMIC DNA]</scope>
    <source>
        <strain evidence="4 5">CICC 11023</strain>
    </source>
</reference>
<dbReference type="InterPro" id="IPR041678">
    <property type="entry name" value="TetR_C_16"/>
</dbReference>
<name>A0A5N0EAU5_9NOCA</name>
<dbReference type="PANTHER" id="PTHR30055">
    <property type="entry name" value="HTH-TYPE TRANSCRIPTIONAL REGULATOR RUTR"/>
    <property type="match status" value="1"/>
</dbReference>
<dbReference type="PROSITE" id="PS01081">
    <property type="entry name" value="HTH_TETR_1"/>
    <property type="match status" value="1"/>
</dbReference>
<dbReference type="InterPro" id="IPR036271">
    <property type="entry name" value="Tet_transcr_reg_TetR-rel_C_sf"/>
</dbReference>
<dbReference type="Pfam" id="PF17920">
    <property type="entry name" value="TetR_C_16"/>
    <property type="match status" value="1"/>
</dbReference>
<proteinExistence type="predicted"/>
<dbReference type="Gene3D" id="1.10.357.10">
    <property type="entry name" value="Tetracycline Repressor, domain 2"/>
    <property type="match status" value="1"/>
</dbReference>
<dbReference type="PANTHER" id="PTHR30055:SF235">
    <property type="entry name" value="TRANSCRIPTIONAL REGULATORY PROTEIN"/>
    <property type="match status" value="1"/>
</dbReference>
<evidence type="ECO:0000313" key="4">
    <source>
        <dbReference type="EMBL" id="KAA8885890.1"/>
    </source>
</evidence>
<dbReference type="GO" id="GO:0000976">
    <property type="term" value="F:transcription cis-regulatory region binding"/>
    <property type="evidence" value="ECO:0007669"/>
    <property type="project" value="TreeGrafter"/>
</dbReference>
<keyword evidence="5" id="KW-1185">Reference proteome</keyword>
<keyword evidence="1 2" id="KW-0238">DNA-binding</keyword>
<evidence type="ECO:0000256" key="1">
    <source>
        <dbReference type="ARBA" id="ARBA00023125"/>
    </source>
</evidence>
<dbReference type="PROSITE" id="PS50977">
    <property type="entry name" value="HTH_TETR_2"/>
    <property type="match status" value="1"/>
</dbReference>
<dbReference type="SUPFAM" id="SSF48498">
    <property type="entry name" value="Tetracyclin repressor-like, C-terminal domain"/>
    <property type="match status" value="1"/>
</dbReference>
<dbReference type="InterPro" id="IPR050109">
    <property type="entry name" value="HTH-type_TetR-like_transc_reg"/>
</dbReference>
<dbReference type="InterPro" id="IPR023772">
    <property type="entry name" value="DNA-bd_HTH_TetR-type_CS"/>
</dbReference>
<dbReference type="Pfam" id="PF00440">
    <property type="entry name" value="TetR_N"/>
    <property type="match status" value="1"/>
</dbReference>
<comment type="caution">
    <text evidence="4">The sequence shown here is derived from an EMBL/GenBank/DDBJ whole genome shotgun (WGS) entry which is preliminary data.</text>
</comment>
<organism evidence="4 5">
    <name type="scientific">Nocardia colli</name>
    <dbReference type="NCBI Taxonomy" id="2545717"/>
    <lineage>
        <taxon>Bacteria</taxon>
        <taxon>Bacillati</taxon>
        <taxon>Actinomycetota</taxon>
        <taxon>Actinomycetes</taxon>
        <taxon>Mycobacteriales</taxon>
        <taxon>Nocardiaceae</taxon>
        <taxon>Nocardia</taxon>
    </lineage>
</organism>
<dbReference type="AlphaFoldDB" id="A0A5N0EAU5"/>
<dbReference type="PRINTS" id="PR00455">
    <property type="entry name" value="HTHTETR"/>
</dbReference>
<feature type="domain" description="HTH tetR-type" evidence="3">
    <location>
        <begin position="15"/>
        <end position="75"/>
    </location>
</feature>